<dbReference type="AlphaFoldDB" id="A0ABD6EDT8"/>
<gene>
    <name evidence="2" type="ORF">AB6A40_004095</name>
</gene>
<evidence type="ECO:0000313" key="2">
    <source>
        <dbReference type="EMBL" id="MFH4977386.1"/>
    </source>
</evidence>
<evidence type="ECO:0000256" key="1">
    <source>
        <dbReference type="SAM" id="SignalP"/>
    </source>
</evidence>
<organism evidence="2 3">
    <name type="scientific">Gnathostoma spinigerum</name>
    <dbReference type="NCBI Taxonomy" id="75299"/>
    <lineage>
        <taxon>Eukaryota</taxon>
        <taxon>Metazoa</taxon>
        <taxon>Ecdysozoa</taxon>
        <taxon>Nematoda</taxon>
        <taxon>Chromadorea</taxon>
        <taxon>Rhabditida</taxon>
        <taxon>Spirurina</taxon>
        <taxon>Gnathostomatomorpha</taxon>
        <taxon>Gnathostomatoidea</taxon>
        <taxon>Gnathostomatidae</taxon>
        <taxon>Gnathostoma</taxon>
    </lineage>
</organism>
<feature type="signal peptide" evidence="1">
    <location>
        <begin position="1"/>
        <end position="25"/>
    </location>
</feature>
<accession>A0ABD6EDT8</accession>
<sequence>MTLLTNRHLLAILFFVLSIIAIASARSAHHKGDLLKDDYDYALEGIAIDYVTVRTSPLPKHRKFHQKYLGPLKKYLAKNRLDRHH</sequence>
<feature type="chain" id="PRO_5044850322" evidence="1">
    <location>
        <begin position="26"/>
        <end position="85"/>
    </location>
</feature>
<dbReference type="EMBL" id="JBGFUD010002268">
    <property type="protein sequence ID" value="MFH4977386.1"/>
    <property type="molecule type" value="Genomic_DNA"/>
</dbReference>
<comment type="caution">
    <text evidence="2">The sequence shown here is derived from an EMBL/GenBank/DDBJ whole genome shotgun (WGS) entry which is preliminary data.</text>
</comment>
<proteinExistence type="predicted"/>
<name>A0ABD6EDT8_9BILA</name>
<evidence type="ECO:0000313" key="3">
    <source>
        <dbReference type="Proteomes" id="UP001608902"/>
    </source>
</evidence>
<keyword evidence="1" id="KW-0732">Signal</keyword>
<reference evidence="2 3" key="1">
    <citation type="submission" date="2024-08" db="EMBL/GenBank/DDBJ databases">
        <title>Gnathostoma spinigerum genome.</title>
        <authorList>
            <person name="Gonzalez-Bertolin B."/>
            <person name="Monzon S."/>
            <person name="Zaballos A."/>
            <person name="Jimenez P."/>
            <person name="Dekumyoy P."/>
            <person name="Varona S."/>
            <person name="Cuesta I."/>
            <person name="Sumanam S."/>
            <person name="Adisakwattana P."/>
            <person name="Gasser R.B."/>
            <person name="Hernandez-Gonzalez A."/>
            <person name="Young N.D."/>
            <person name="Perteguer M.J."/>
        </authorList>
    </citation>
    <scope>NUCLEOTIDE SEQUENCE [LARGE SCALE GENOMIC DNA]</scope>
    <source>
        <strain evidence="2">AL3</strain>
        <tissue evidence="2">Liver</tissue>
    </source>
</reference>
<protein>
    <submittedName>
        <fullName evidence="2">Uncharacterized protein</fullName>
    </submittedName>
</protein>
<keyword evidence="3" id="KW-1185">Reference proteome</keyword>
<dbReference type="Proteomes" id="UP001608902">
    <property type="component" value="Unassembled WGS sequence"/>
</dbReference>